<evidence type="ECO:0000313" key="4">
    <source>
        <dbReference type="Proteomes" id="UP000194137"/>
    </source>
</evidence>
<dbReference type="SUPFAM" id="SSF52540">
    <property type="entry name" value="P-loop containing nucleoside triphosphate hydrolases"/>
    <property type="match status" value="1"/>
</dbReference>
<evidence type="ECO:0000256" key="1">
    <source>
        <dbReference type="SAM" id="MobiDB-lite"/>
    </source>
</evidence>
<dbReference type="AlphaFoldDB" id="A0A1W6ZQI1"/>
<organism evidence="3 4">
    <name type="scientific">Pseudorhodoplanes sinuspersici</name>
    <dbReference type="NCBI Taxonomy" id="1235591"/>
    <lineage>
        <taxon>Bacteria</taxon>
        <taxon>Pseudomonadati</taxon>
        <taxon>Pseudomonadota</taxon>
        <taxon>Alphaproteobacteria</taxon>
        <taxon>Hyphomicrobiales</taxon>
        <taxon>Pseudorhodoplanes</taxon>
    </lineage>
</organism>
<dbReference type="Proteomes" id="UP000194137">
    <property type="component" value="Chromosome"/>
</dbReference>
<evidence type="ECO:0000313" key="3">
    <source>
        <dbReference type="EMBL" id="ARP99668.1"/>
    </source>
</evidence>
<proteinExistence type="predicted"/>
<sequence>MRDVGLFERAAMELHRGGYSPLPIFAGGKKPGFYGGLSADGTKGPWFGLSDWQDFCTTRVSEAKAASWGRMSDRYGGGIGLACGYGGLVAIDIDDDVLIEPLTAVLPSVVVAKRGRKGLTAFYRGDHPRDDEQWWQKRNYKTAEKRGLLDFLAVGAQTVLPPTIHPDISQPYEWTTERTLIDTPLADLPVFTAAHRAKMEDLLRAHGWDAPAPRQQSESVDRPARSQRPGASDSDFDRAIRVARPRWLRHPALGLQRLHRVSGGWRAVASFRASGGGRALGKRGHSLSIRDSGEIVDHGGRGYNDVTLVAECLNISNAEAFAWLRVQIGWIDTPDPVSAVRATYHDNRVSLEDAAARLQTITGTEFEAAILKGIAVRNQTVLKPLLIQPTHPVTVVRSEAGVGKTHAARTGIGKQARLGRRIGYVVPRHDLAEQIAADLALDNIKAEVYRGYERPDPFVSDHAMCRNLPAYKAARELGVGIRESICERRIDNETVRCPLANMCGMERQRESRPQVWIIPAPLLFSKRPDFIFGPDAIVFDESFIDGAIGDTVQIDVAALLESKIEGCSDIDSDAVLPFRMRLADAVKINGDGPLSRAALIKSGIDAEDAYWVGWLEQKCVDQHRLRPDMKPGELKSLTHRHAARNKLARDAGALWHEIAIFLEERKIEAIIGDRSQSGRITVTGGKVFVTPLRTVHPSWCDAPMFVLDATAPPAALLRTAFDGFDDAGLLRTVIEQPDVAAKWPEHVRVRQIMGAPVSKGKLGLWKAPKPRNVRDVVRLIRLRAALAAPDRIGIITYKDLLDQIEGQLPENVTARHFGALAGMNDMQNVAGLIVIGRPAPKRSDVEATASVFAGRPVSGGERYFFDQHPGGIRLADGSVIAVSVDCHPEPIAEALRWRITVGELLQAVGRLRPHRRSEPCWLDIICDVPLPVPVHEVARWGDVAPGAEADMAAQGVILTNNRDAVTAFGVSDWGARGVGGFSIESLIRDSTDSSPVRRFTYQKAGPGQKRYSGLCLPGVLPSGATSLRAWLEDRLGPLASLDVEREKENFRSRLT</sequence>
<evidence type="ECO:0000259" key="2">
    <source>
        <dbReference type="SMART" id="SM00943"/>
    </source>
</evidence>
<dbReference type="KEGG" id="psin:CAK95_11660"/>
<dbReference type="OrthoDB" id="5453446at2"/>
<dbReference type="STRING" id="1235591.CAK95_11660"/>
<name>A0A1W6ZQI1_9HYPH</name>
<protein>
    <recommendedName>
        <fullName evidence="2">DNA primase/polymerase bifunctional N-terminal domain-containing protein</fullName>
    </recommendedName>
</protein>
<feature type="region of interest" description="Disordered" evidence="1">
    <location>
        <begin position="209"/>
        <end position="235"/>
    </location>
</feature>
<dbReference type="RefSeq" id="WP_086088076.1">
    <property type="nucleotide sequence ID" value="NZ_CP021112.1"/>
</dbReference>
<dbReference type="SUPFAM" id="SSF56747">
    <property type="entry name" value="Prim-pol domain"/>
    <property type="match status" value="1"/>
</dbReference>
<dbReference type="SMART" id="SM00943">
    <property type="entry name" value="Prim-Pol"/>
    <property type="match status" value="1"/>
</dbReference>
<keyword evidence="4" id="KW-1185">Reference proteome</keyword>
<reference evidence="3 4" key="1">
    <citation type="submission" date="2017-05" db="EMBL/GenBank/DDBJ databases">
        <title>Full genome sequence of Pseudorhodoplanes sinuspersici.</title>
        <authorList>
            <person name="Dastgheib S.M.M."/>
            <person name="Shavandi M."/>
            <person name="Tirandaz H."/>
        </authorList>
    </citation>
    <scope>NUCLEOTIDE SEQUENCE [LARGE SCALE GENOMIC DNA]</scope>
    <source>
        <strain evidence="3 4">RIPI110</strain>
    </source>
</reference>
<dbReference type="Pfam" id="PF09250">
    <property type="entry name" value="Prim-Pol"/>
    <property type="match status" value="1"/>
</dbReference>
<dbReference type="EMBL" id="CP021112">
    <property type="protein sequence ID" value="ARP99668.1"/>
    <property type="molecule type" value="Genomic_DNA"/>
</dbReference>
<accession>A0A1W6ZQI1</accession>
<dbReference type="InterPro" id="IPR015330">
    <property type="entry name" value="DNA_primase/pol_bifunc_N"/>
</dbReference>
<gene>
    <name evidence="3" type="ORF">CAK95_11660</name>
</gene>
<feature type="domain" description="DNA primase/polymerase bifunctional N-terminal" evidence="2">
    <location>
        <begin position="11"/>
        <end position="192"/>
    </location>
</feature>
<dbReference type="InterPro" id="IPR027417">
    <property type="entry name" value="P-loop_NTPase"/>
</dbReference>